<dbReference type="SUPFAM" id="SSF52091">
    <property type="entry name" value="SpoIIaa-like"/>
    <property type="match status" value="1"/>
</dbReference>
<comment type="similarity">
    <text evidence="1 2">Belongs to the anti-sigma-factor antagonist family.</text>
</comment>
<evidence type="ECO:0000259" key="4">
    <source>
        <dbReference type="PROSITE" id="PS50801"/>
    </source>
</evidence>
<evidence type="ECO:0000256" key="3">
    <source>
        <dbReference type="SAM" id="MobiDB-lite"/>
    </source>
</evidence>
<feature type="compositionally biased region" description="Low complexity" evidence="3">
    <location>
        <begin position="98"/>
        <end position="108"/>
    </location>
</feature>
<dbReference type="EMBL" id="QOIL01000034">
    <property type="protein sequence ID" value="RCG19166.1"/>
    <property type="molecule type" value="Genomic_DNA"/>
</dbReference>
<dbReference type="InterPro" id="IPR036513">
    <property type="entry name" value="STAS_dom_sf"/>
</dbReference>
<dbReference type="OrthoDB" id="4249752at2"/>
<evidence type="ECO:0000256" key="1">
    <source>
        <dbReference type="ARBA" id="ARBA00009013"/>
    </source>
</evidence>
<accession>A0A367EM10</accession>
<feature type="region of interest" description="Disordered" evidence="3">
    <location>
        <begin position="1"/>
        <end position="126"/>
    </location>
</feature>
<dbReference type="Pfam" id="PF13466">
    <property type="entry name" value="STAS_2"/>
    <property type="match status" value="1"/>
</dbReference>
<feature type="domain" description="STAS" evidence="4">
    <location>
        <begin position="223"/>
        <end position="318"/>
    </location>
</feature>
<dbReference type="GO" id="GO:0043856">
    <property type="term" value="F:anti-sigma factor antagonist activity"/>
    <property type="evidence" value="ECO:0007669"/>
    <property type="project" value="InterPro"/>
</dbReference>
<evidence type="ECO:0000313" key="5">
    <source>
        <dbReference type="EMBL" id="RCG19166.1"/>
    </source>
</evidence>
<evidence type="ECO:0000313" key="6">
    <source>
        <dbReference type="Proteomes" id="UP000253094"/>
    </source>
</evidence>
<dbReference type="InterPro" id="IPR002645">
    <property type="entry name" value="STAS_dom"/>
</dbReference>
<protein>
    <recommendedName>
        <fullName evidence="2">Anti-sigma factor antagonist</fullName>
    </recommendedName>
</protein>
<dbReference type="PANTHER" id="PTHR33495">
    <property type="entry name" value="ANTI-SIGMA FACTOR ANTAGONIST TM_1081-RELATED-RELATED"/>
    <property type="match status" value="1"/>
</dbReference>
<name>A0A367EM10_9ACTN</name>
<dbReference type="Gene3D" id="3.30.750.24">
    <property type="entry name" value="STAS domain"/>
    <property type="match status" value="1"/>
</dbReference>
<organism evidence="5 6">
    <name type="scientific">Sphaerisporangium album</name>
    <dbReference type="NCBI Taxonomy" id="509200"/>
    <lineage>
        <taxon>Bacteria</taxon>
        <taxon>Bacillati</taxon>
        <taxon>Actinomycetota</taxon>
        <taxon>Actinomycetes</taxon>
        <taxon>Streptosporangiales</taxon>
        <taxon>Streptosporangiaceae</taxon>
        <taxon>Sphaerisporangium</taxon>
    </lineage>
</organism>
<comment type="caution">
    <text evidence="5">The sequence shown here is derived from an EMBL/GenBank/DDBJ whole genome shotgun (WGS) entry which is preliminary data.</text>
</comment>
<dbReference type="PANTHER" id="PTHR33495:SF2">
    <property type="entry name" value="ANTI-SIGMA FACTOR ANTAGONIST TM_1081-RELATED"/>
    <property type="match status" value="1"/>
</dbReference>
<dbReference type="InterPro" id="IPR058548">
    <property type="entry name" value="MlaB-like_STAS"/>
</dbReference>
<feature type="compositionally biased region" description="Low complexity" evidence="3">
    <location>
        <begin position="11"/>
        <end position="25"/>
    </location>
</feature>
<dbReference type="Proteomes" id="UP000253094">
    <property type="component" value="Unassembled WGS sequence"/>
</dbReference>
<keyword evidence="6" id="KW-1185">Reference proteome</keyword>
<dbReference type="AlphaFoldDB" id="A0A367EM10"/>
<reference evidence="5 6" key="1">
    <citation type="submission" date="2018-06" db="EMBL/GenBank/DDBJ databases">
        <title>Sphaerisporangium craniellae sp. nov., isolated from a marine sponge in the South China Sea.</title>
        <authorList>
            <person name="Li L."/>
        </authorList>
    </citation>
    <scope>NUCLEOTIDE SEQUENCE [LARGE SCALE GENOMIC DNA]</scope>
    <source>
        <strain evidence="5 6">CCTCC AA 208026</strain>
    </source>
</reference>
<dbReference type="PROSITE" id="PS50801">
    <property type="entry name" value="STAS"/>
    <property type="match status" value="1"/>
</dbReference>
<dbReference type="CDD" id="cd07043">
    <property type="entry name" value="STAS_anti-anti-sigma_factors"/>
    <property type="match status" value="1"/>
</dbReference>
<proteinExistence type="inferred from homology"/>
<sequence>MSPYGSRYAGSLTSSSPTSTRPASAKWPTPCSASCSPPRPFWPATWRSCTSWGTPPKRRSATAHRRPESRTLTTIRHRARSSRARSAACSQPRRHGWPAVRSRASPRPSIRPWPPSDPAEQSHGRAVRPAAGTWPLPAAGCVSRGQNPRVRRHRGPCDPGRLTEVGAPLRCWVPPGGLRWTAQADWVACTGVQRIMGLSHRDGTSSMTPFSIKLVHEQDRIRLILHGELDRGTVSRLDDAVEEALSGGCRHLTVDVAGLSFCDSSGLWALLRARRAVAAVQGSMELTNVQGVLRRLLDLTRLGEAFTIDPGPAASGDA</sequence>
<evidence type="ECO:0000256" key="2">
    <source>
        <dbReference type="RuleBase" id="RU003749"/>
    </source>
</evidence>
<dbReference type="NCBIfam" id="TIGR00377">
    <property type="entry name" value="ant_ant_sig"/>
    <property type="match status" value="1"/>
</dbReference>
<gene>
    <name evidence="5" type="ORF">DQ384_38440</name>
</gene>
<dbReference type="InterPro" id="IPR003658">
    <property type="entry name" value="Anti-sigma_ant"/>
</dbReference>